<feature type="domain" description="Peptidase M10 serralysin C-terminal" evidence="10">
    <location>
        <begin position="547"/>
        <end position="723"/>
    </location>
</feature>
<dbReference type="SUPFAM" id="SSF51120">
    <property type="entry name" value="beta-Roll"/>
    <property type="match status" value="6"/>
</dbReference>
<gene>
    <name evidence="11" type="ORF">ACFSC0_15220</name>
</gene>
<dbReference type="PRINTS" id="PR00313">
    <property type="entry name" value="CABNDNGRPT"/>
</dbReference>
<evidence type="ECO:0000256" key="2">
    <source>
        <dbReference type="ARBA" id="ARBA00004370"/>
    </source>
</evidence>
<keyword evidence="5" id="KW-0800">Toxin</keyword>
<evidence type="ECO:0000313" key="12">
    <source>
        <dbReference type="Proteomes" id="UP001597237"/>
    </source>
</evidence>
<comment type="cofactor">
    <cofactor evidence="1">
        <name>Ca(2+)</name>
        <dbReference type="ChEBI" id="CHEBI:29108"/>
    </cofactor>
</comment>
<evidence type="ECO:0000313" key="11">
    <source>
        <dbReference type="EMBL" id="MFD1784753.1"/>
    </source>
</evidence>
<keyword evidence="6" id="KW-0677">Repeat</keyword>
<dbReference type="InterPro" id="IPR050557">
    <property type="entry name" value="RTX_toxin/Mannuronan_C5-epim"/>
</dbReference>
<proteinExistence type="predicted"/>
<keyword evidence="8" id="KW-0472">Membrane</keyword>
<dbReference type="InterPro" id="IPR018511">
    <property type="entry name" value="Hemolysin-typ_Ca-bd_CS"/>
</dbReference>
<evidence type="ECO:0000256" key="6">
    <source>
        <dbReference type="ARBA" id="ARBA00022737"/>
    </source>
</evidence>
<dbReference type="PRINTS" id="PR01488">
    <property type="entry name" value="RTXTOXINA"/>
</dbReference>
<dbReference type="InterPro" id="IPR001343">
    <property type="entry name" value="Hemolysn_Ca-bd"/>
</dbReference>
<dbReference type="Pfam" id="PF00353">
    <property type="entry name" value="HemolysinCabind"/>
    <property type="match status" value="8"/>
</dbReference>
<comment type="subcellular location">
    <subcellularLocation>
        <location evidence="2">Membrane</location>
    </subcellularLocation>
    <subcellularLocation>
        <location evidence="3">Secreted</location>
    </subcellularLocation>
</comment>
<evidence type="ECO:0000259" key="10">
    <source>
        <dbReference type="Pfam" id="PF08548"/>
    </source>
</evidence>
<dbReference type="EMBL" id="JBHUEY010000006">
    <property type="protein sequence ID" value="MFD1784753.1"/>
    <property type="molecule type" value="Genomic_DNA"/>
</dbReference>
<sequence>MGVWSPGPAETVGDDTFAGDSTGETVSGLAGSDSLAGADGDDQLSGGADADVLDGGAGHDHLAGDDGDDSLSGGGGWDWLDGGAGADRLDGGAGYDAVTYRAASAGVVVSLALATAQDVGGGMGLDTLVSIEGLWGSDFGDTLSGDAGRNALSGGLGDDQLAGGDESDALFGGDGADTLAGDAGDDALFGDAGDDRLVGGIGFDWAVFTDAGGVSVDLGAAQAVGATSGSDGLFEIEGVWGSTLSDTLIGDGGANVLVGDAGDDVLAGAGDDDWLFGGAGNDALDGGDGDDALFGGAGADHHAGGLGFDEARYDDAGFGGLTASLADPARNTGAAAGDTYDSIEGLVLSPGSDRGYGDAGANRILGRGGHDHLYGGGGADTLDGGWGFDYARYDDAAYAGFTASLADPTRNTGAAAGDVFVAIEGLVLGSGNDWGYGDGADNYLYGMGGHDNLIGGAGADHLHGGAGFDYVRYDDAAYPGFTASLADPTRNTGAAAGDRYAEIEGLILGSGNDFGYGDAGANYLYGMGGHDNLIGGAGADYLHGGAGFDYARYDDQAYAGFTASLGSPGANTGAAAGDRYAEIEGLVLGSGNDSGVGDAADNYLYGMAGDDTLDGGGGADHLHGGAGADRFVISSASHSRASGPDRVLDFDPGQGDVIDVSALDADPGQSGDQAFAFVASFTNTVGQVRAVVDAARNETRLEFDLNGDGVGQEMLILLTGQFPSASGLAL</sequence>
<evidence type="ECO:0000256" key="9">
    <source>
        <dbReference type="SAM" id="MobiDB-lite"/>
    </source>
</evidence>
<keyword evidence="7" id="KW-0843">Virulence</keyword>
<organism evidence="11 12">
    <name type="scientific">Phenylobacterium terrae</name>
    <dbReference type="NCBI Taxonomy" id="2665495"/>
    <lineage>
        <taxon>Bacteria</taxon>
        <taxon>Pseudomonadati</taxon>
        <taxon>Pseudomonadota</taxon>
        <taxon>Alphaproteobacteria</taxon>
        <taxon>Caulobacterales</taxon>
        <taxon>Caulobacteraceae</taxon>
        <taxon>Phenylobacterium</taxon>
    </lineage>
</organism>
<comment type="caution">
    <text evidence="11">The sequence shown here is derived from an EMBL/GenBank/DDBJ whole genome shotgun (WGS) entry which is preliminary data.</text>
</comment>
<feature type="compositionally biased region" description="Low complexity" evidence="9">
    <location>
        <begin position="27"/>
        <end position="38"/>
    </location>
</feature>
<dbReference type="InterPro" id="IPR013858">
    <property type="entry name" value="Peptidase_M10B_C"/>
</dbReference>
<protein>
    <submittedName>
        <fullName evidence="11">Calcium-binding protein</fullName>
    </submittedName>
</protein>
<dbReference type="Proteomes" id="UP001597237">
    <property type="component" value="Unassembled WGS sequence"/>
</dbReference>
<dbReference type="Pfam" id="PF08548">
    <property type="entry name" value="Peptidase_M10_C"/>
    <property type="match status" value="1"/>
</dbReference>
<accession>A0ABW4N4J6</accession>
<dbReference type="Gene3D" id="2.150.10.10">
    <property type="entry name" value="Serralysin-like metalloprotease, C-terminal"/>
    <property type="match status" value="6"/>
</dbReference>
<evidence type="ECO:0000256" key="1">
    <source>
        <dbReference type="ARBA" id="ARBA00001913"/>
    </source>
</evidence>
<evidence type="ECO:0000256" key="4">
    <source>
        <dbReference type="ARBA" id="ARBA00022525"/>
    </source>
</evidence>
<evidence type="ECO:0000256" key="3">
    <source>
        <dbReference type="ARBA" id="ARBA00004613"/>
    </source>
</evidence>
<name>A0ABW4N4J6_9CAUL</name>
<dbReference type="PROSITE" id="PS00330">
    <property type="entry name" value="HEMOLYSIN_CALCIUM"/>
    <property type="match status" value="6"/>
</dbReference>
<dbReference type="PANTHER" id="PTHR38340:SF1">
    <property type="entry name" value="S-LAYER PROTEIN"/>
    <property type="match status" value="1"/>
</dbReference>
<reference evidence="12" key="1">
    <citation type="journal article" date="2019" name="Int. J. Syst. Evol. Microbiol.">
        <title>The Global Catalogue of Microorganisms (GCM) 10K type strain sequencing project: providing services to taxonomists for standard genome sequencing and annotation.</title>
        <authorList>
            <consortium name="The Broad Institute Genomics Platform"/>
            <consortium name="The Broad Institute Genome Sequencing Center for Infectious Disease"/>
            <person name="Wu L."/>
            <person name="Ma J."/>
        </authorList>
    </citation>
    <scope>NUCLEOTIDE SEQUENCE [LARGE SCALE GENOMIC DNA]</scope>
    <source>
        <strain evidence="12">DFY28</strain>
    </source>
</reference>
<keyword evidence="4" id="KW-0964">Secreted</keyword>
<feature type="region of interest" description="Disordered" evidence="9">
    <location>
        <begin position="1"/>
        <end position="69"/>
    </location>
</feature>
<dbReference type="PANTHER" id="PTHR38340">
    <property type="entry name" value="S-LAYER PROTEIN"/>
    <property type="match status" value="1"/>
</dbReference>
<keyword evidence="12" id="KW-1185">Reference proteome</keyword>
<evidence type="ECO:0000256" key="8">
    <source>
        <dbReference type="ARBA" id="ARBA00023136"/>
    </source>
</evidence>
<dbReference type="InterPro" id="IPR011049">
    <property type="entry name" value="Serralysin-like_metalloprot_C"/>
</dbReference>
<evidence type="ECO:0000256" key="5">
    <source>
        <dbReference type="ARBA" id="ARBA00022656"/>
    </source>
</evidence>
<dbReference type="InterPro" id="IPR003995">
    <property type="entry name" value="RTX_toxin_determinant-A"/>
</dbReference>
<evidence type="ECO:0000256" key="7">
    <source>
        <dbReference type="ARBA" id="ARBA00023026"/>
    </source>
</evidence>
<dbReference type="RefSeq" id="WP_377280892.1">
    <property type="nucleotide sequence ID" value="NZ_JBHRSI010000002.1"/>
</dbReference>